<evidence type="ECO:0000313" key="2">
    <source>
        <dbReference type="Proteomes" id="UP000618943"/>
    </source>
</evidence>
<sequence length="133" mass="15033">MKYYVASSFGNIHTVRLVASSLNEKGFVQTYDWTKNQRANTLKDLMEIGEKEKQAVLDSDFLIVLNPAGKGSHIEFGIALGVGKPIYLYSEHTDILDFETTSTFYHVNEVKTFVGELSSFIDFILSDQNTINR</sequence>
<accession>A0ABS1H326</accession>
<organism evidence="1 2">
    <name type="scientific">Viridibacillus soli</name>
    <dbReference type="NCBI Taxonomy" id="2798301"/>
    <lineage>
        <taxon>Bacteria</taxon>
        <taxon>Bacillati</taxon>
        <taxon>Bacillota</taxon>
        <taxon>Bacilli</taxon>
        <taxon>Bacillales</taxon>
        <taxon>Caryophanaceae</taxon>
        <taxon>Viridibacillus</taxon>
    </lineage>
</organism>
<dbReference type="Gene3D" id="3.40.50.450">
    <property type="match status" value="1"/>
</dbReference>
<comment type="caution">
    <text evidence="1">The sequence shown here is derived from an EMBL/GenBank/DDBJ whole genome shotgun (WGS) entry which is preliminary data.</text>
</comment>
<reference evidence="1 2" key="1">
    <citation type="submission" date="2020-12" db="EMBL/GenBank/DDBJ databases">
        <title>YIM B01967 draft genome.</title>
        <authorList>
            <person name="Yan X."/>
        </authorList>
    </citation>
    <scope>NUCLEOTIDE SEQUENCE [LARGE SCALE GENOMIC DNA]</scope>
    <source>
        <strain evidence="1 2">YIM B01967</strain>
    </source>
</reference>
<dbReference type="Proteomes" id="UP000618943">
    <property type="component" value="Unassembled WGS sequence"/>
</dbReference>
<protein>
    <submittedName>
        <fullName evidence="1">Group-specific protein</fullName>
    </submittedName>
</protein>
<dbReference type="RefSeq" id="WP_200747825.1">
    <property type="nucleotide sequence ID" value="NZ_JAEOAH010000003.1"/>
</dbReference>
<evidence type="ECO:0000313" key="1">
    <source>
        <dbReference type="EMBL" id="MBK3493798.1"/>
    </source>
</evidence>
<gene>
    <name evidence="1" type="ORF">JFL43_02770</name>
</gene>
<dbReference type="EMBL" id="JAEOAH010000003">
    <property type="protein sequence ID" value="MBK3493798.1"/>
    <property type="molecule type" value="Genomic_DNA"/>
</dbReference>
<proteinExistence type="predicted"/>
<dbReference type="SUPFAM" id="SSF52309">
    <property type="entry name" value="N-(deoxy)ribosyltransferase-like"/>
    <property type="match status" value="1"/>
</dbReference>
<name>A0ABS1H326_9BACL</name>
<keyword evidence="2" id="KW-1185">Reference proteome</keyword>